<dbReference type="InterPro" id="IPR046342">
    <property type="entry name" value="CBS_dom_sf"/>
</dbReference>
<protein>
    <submittedName>
        <fullName evidence="5">CBS domain-containing protein</fullName>
    </submittedName>
</protein>
<dbReference type="PROSITE" id="PS50042">
    <property type="entry name" value="CNMP_BINDING_3"/>
    <property type="match status" value="1"/>
</dbReference>
<dbReference type="Gene3D" id="2.60.120.10">
    <property type="entry name" value="Jelly Rolls"/>
    <property type="match status" value="1"/>
</dbReference>
<accession>A0A5C8P0J6</accession>
<dbReference type="GO" id="GO:0008773">
    <property type="term" value="F:[protein-PII] uridylyltransferase activity"/>
    <property type="evidence" value="ECO:0007669"/>
    <property type="project" value="InterPro"/>
</dbReference>
<dbReference type="InterPro" id="IPR018490">
    <property type="entry name" value="cNMP-bd_dom_sf"/>
</dbReference>
<dbReference type="SUPFAM" id="SSF51206">
    <property type="entry name" value="cAMP-binding domain-like"/>
    <property type="match status" value="1"/>
</dbReference>
<dbReference type="AlphaFoldDB" id="A0A5C8P0J6"/>
<dbReference type="Pfam" id="PF00027">
    <property type="entry name" value="cNMP_binding"/>
    <property type="match status" value="1"/>
</dbReference>
<keyword evidence="1 2" id="KW-0129">CBS domain</keyword>
<dbReference type="Proteomes" id="UP000321548">
    <property type="component" value="Unassembled WGS sequence"/>
</dbReference>
<sequence length="638" mass="70464">MTAPTLLAAARSFLLDHPPFSLMAAEDLDFLAQRLELEYFADGETLIEPASGTPDAMWIVRQGLVQGWRRPPGETAGELLPMVHLTPGDTLPVGALMAERPVSSVYRAQGDVFCWRLPKDDFDDLLASSPVFLDFCKRRTAALLDLSNQALQANYVAQTTQWRSMNEPLAEMLRRPPVTCGPDEPLRAVFERMEREAVGAMLVVSTTPEGSERVDGIFTRQDVVGRVVLPEVPLDARIRQVMSSPVYTMDAADTVGDAMLRMAEHAIRHIPVMREGRLAGVVTERDLFVLQRRTLRQISDAIGRADDVEGLAIVAGDIRHWSHSLVAQGVSAEFITRLISRLNDQLSVRLIGMIAGAHRIDLDRVCWLSLGSEGREEQTIATDQDNALIVGEGAAPLEALLAFADEINRGLDYCGYPLCKGGIMAGNPRWCLTLEQWRGQFDGWIDRGDPVALLNASIFFDFRALAGDASLAWTLREHVAEHARRVPRFLKQMSDNALRNGPPASWTGGMLGSLFTREEASIDLKLNGTAPFVDGARLLALGHGIRATGTAERLAQLARAGALPAPEVRDWTSAFQFLQSLRLRVQHRLHLAGDAGRKEGNPNRIDARDLSAIDRRILRESFRQARELQQRLAADYPG</sequence>
<dbReference type="PROSITE" id="PS51371">
    <property type="entry name" value="CBS"/>
    <property type="match status" value="2"/>
</dbReference>
<dbReference type="Pfam" id="PF03445">
    <property type="entry name" value="DUF294"/>
    <property type="match status" value="1"/>
</dbReference>
<evidence type="ECO:0000259" key="4">
    <source>
        <dbReference type="PROSITE" id="PS51371"/>
    </source>
</evidence>
<evidence type="ECO:0000256" key="2">
    <source>
        <dbReference type="PROSITE-ProRule" id="PRU00703"/>
    </source>
</evidence>
<proteinExistence type="predicted"/>
<dbReference type="CDD" id="cd00038">
    <property type="entry name" value="CAP_ED"/>
    <property type="match status" value="1"/>
</dbReference>
<organism evidence="5 6">
    <name type="scientific">Zeimonas arvi</name>
    <dbReference type="NCBI Taxonomy" id="2498847"/>
    <lineage>
        <taxon>Bacteria</taxon>
        <taxon>Pseudomonadati</taxon>
        <taxon>Pseudomonadota</taxon>
        <taxon>Betaproteobacteria</taxon>
        <taxon>Burkholderiales</taxon>
        <taxon>Burkholderiaceae</taxon>
        <taxon>Zeimonas</taxon>
    </lineage>
</organism>
<dbReference type="Gene3D" id="3.10.580.10">
    <property type="entry name" value="CBS-domain"/>
    <property type="match status" value="1"/>
</dbReference>
<dbReference type="InterPro" id="IPR018821">
    <property type="entry name" value="DUF294_put_nucleoTrafse_sb-bd"/>
</dbReference>
<dbReference type="Pfam" id="PF00571">
    <property type="entry name" value="CBS"/>
    <property type="match status" value="2"/>
</dbReference>
<gene>
    <name evidence="5" type="ORF">FHP08_05870</name>
</gene>
<feature type="domain" description="CBS" evidence="4">
    <location>
        <begin position="172"/>
        <end position="234"/>
    </location>
</feature>
<dbReference type="CDD" id="cd05401">
    <property type="entry name" value="NT_GlnE_GlnD_like"/>
    <property type="match status" value="1"/>
</dbReference>
<dbReference type="SMART" id="SM00116">
    <property type="entry name" value="CBS"/>
    <property type="match status" value="2"/>
</dbReference>
<dbReference type="RefSeq" id="WP_147703389.1">
    <property type="nucleotide sequence ID" value="NZ_VDUY01000002.1"/>
</dbReference>
<dbReference type="InterPro" id="IPR005105">
    <property type="entry name" value="GlnD_Uridyltrans_N"/>
</dbReference>
<feature type="domain" description="CBS" evidence="4">
    <location>
        <begin position="242"/>
        <end position="298"/>
    </location>
</feature>
<dbReference type="InterPro" id="IPR051257">
    <property type="entry name" value="Diverse_CBS-Domain"/>
</dbReference>
<dbReference type="InterPro" id="IPR014710">
    <property type="entry name" value="RmlC-like_jellyroll"/>
</dbReference>
<dbReference type="InterPro" id="IPR000595">
    <property type="entry name" value="cNMP-bd_dom"/>
</dbReference>
<evidence type="ECO:0000259" key="3">
    <source>
        <dbReference type="PROSITE" id="PS50042"/>
    </source>
</evidence>
<evidence type="ECO:0000313" key="6">
    <source>
        <dbReference type="Proteomes" id="UP000321548"/>
    </source>
</evidence>
<comment type="caution">
    <text evidence="5">The sequence shown here is derived from an EMBL/GenBank/DDBJ whole genome shotgun (WGS) entry which is preliminary data.</text>
</comment>
<dbReference type="Pfam" id="PF10335">
    <property type="entry name" value="DUF294_C"/>
    <property type="match status" value="1"/>
</dbReference>
<dbReference type="OrthoDB" id="9808528at2"/>
<dbReference type="SUPFAM" id="SSF54631">
    <property type="entry name" value="CBS-domain pair"/>
    <property type="match status" value="1"/>
</dbReference>
<feature type="domain" description="Cyclic nucleotide-binding" evidence="3">
    <location>
        <begin position="19"/>
        <end position="126"/>
    </location>
</feature>
<name>A0A5C8P0J6_9BURK</name>
<dbReference type="InterPro" id="IPR000644">
    <property type="entry name" value="CBS_dom"/>
</dbReference>
<dbReference type="PANTHER" id="PTHR43080:SF2">
    <property type="entry name" value="CBS DOMAIN-CONTAINING PROTEIN"/>
    <property type="match status" value="1"/>
</dbReference>
<evidence type="ECO:0000256" key="1">
    <source>
        <dbReference type="ARBA" id="ARBA00023122"/>
    </source>
</evidence>
<reference evidence="5 6" key="1">
    <citation type="submission" date="2019-06" db="EMBL/GenBank/DDBJ databases">
        <title>Quisquiliibacterium sp. nov., isolated from a maize field.</title>
        <authorList>
            <person name="Lin S.-Y."/>
            <person name="Tsai C.-F."/>
            <person name="Young C.-C."/>
        </authorList>
    </citation>
    <scope>NUCLEOTIDE SEQUENCE [LARGE SCALE GENOMIC DNA]</scope>
    <source>
        <strain evidence="5 6">CC-CFT501</strain>
    </source>
</reference>
<evidence type="ECO:0000313" key="5">
    <source>
        <dbReference type="EMBL" id="TXL67140.1"/>
    </source>
</evidence>
<dbReference type="PANTHER" id="PTHR43080">
    <property type="entry name" value="CBS DOMAIN-CONTAINING PROTEIN CBSX3, MITOCHONDRIAL"/>
    <property type="match status" value="1"/>
</dbReference>
<dbReference type="EMBL" id="VDUY01000002">
    <property type="protein sequence ID" value="TXL67140.1"/>
    <property type="molecule type" value="Genomic_DNA"/>
</dbReference>
<keyword evidence="6" id="KW-1185">Reference proteome</keyword>